<dbReference type="OrthoDB" id="4059796at2759"/>
<protein>
    <submittedName>
        <fullName evidence="1">LANO_0H16028g1_1</fullName>
    </submittedName>
</protein>
<evidence type="ECO:0000313" key="1">
    <source>
        <dbReference type="EMBL" id="SCV05826.1"/>
    </source>
</evidence>
<dbReference type="AlphaFoldDB" id="A0A1G4KMV3"/>
<keyword evidence="2" id="KW-1185">Reference proteome</keyword>
<accession>A0A1G4KMV3</accession>
<dbReference type="Proteomes" id="UP000189911">
    <property type="component" value="Chromosome H"/>
</dbReference>
<name>A0A1G4KMV3_9SACH</name>
<proteinExistence type="predicted"/>
<dbReference type="EMBL" id="LT598447">
    <property type="protein sequence ID" value="SCV05826.1"/>
    <property type="molecule type" value="Genomic_DNA"/>
</dbReference>
<reference evidence="2" key="1">
    <citation type="submission" date="2016-03" db="EMBL/GenBank/DDBJ databases">
        <authorList>
            <person name="Devillers Hugo."/>
        </authorList>
    </citation>
    <scope>NUCLEOTIDE SEQUENCE [LARGE SCALE GENOMIC DNA]</scope>
</reference>
<sequence length="603" mass="66851">MDFESVVHGLQPLLNNQFASKITEDEGLAKQCALKLSELAINLRAPSNRDILRESGVLKELLNLLLSALKTTIENDFSSINGVAVCSELIRSLANCLADNDENRSLFMSEYFEKGSDLRVQAAQVLEFDGNSGDSTFDLKFKTLALIKNLCLDSESYTRDCSSDLTSSLIKLLERSPSNPQSAEQLDAVTMASDLLSEFTQFSAPAVSAEEFQSLVHRLRRIAPKAGNGATTNTESDEEDPYCELVQLLTETLERVVSTNEHIDFSNQESTHKLQKELAETLATLELKETLENKLIIMRRLVSVMGLISANTSNSNLQDRSMCFEILSQANGGYVAAAALVVLSNSISSREAANDVCRHLKLSSIIQRCRAFQDPVQFQGFLDLMKKLLNLSNIQELEEADLVTLSMELKVCHDQCQYFQNLAPLLDAFLTKLVAVLPGSMLRKLLSNGNFKTMIVERGGIAACLLIDKLAVQHRNVDDEIVVELWTSVFRLQDPSVTQEGLSTPFLFQLMKSLGIYLRNRNKLDPNPVFETHSRQLSSLFEIIEPLSANTDSASQSILNNARFVAGMVVELLKDQALTSQESQLFNTATKLLLSNEPLTMSS</sequence>
<organism evidence="1 2">
    <name type="scientific">Lachancea nothofagi CBS 11611</name>
    <dbReference type="NCBI Taxonomy" id="1266666"/>
    <lineage>
        <taxon>Eukaryota</taxon>
        <taxon>Fungi</taxon>
        <taxon>Dikarya</taxon>
        <taxon>Ascomycota</taxon>
        <taxon>Saccharomycotina</taxon>
        <taxon>Saccharomycetes</taxon>
        <taxon>Saccharomycetales</taxon>
        <taxon>Saccharomycetaceae</taxon>
        <taxon>Lachancea</taxon>
    </lineage>
</organism>
<gene>
    <name evidence="1" type="ORF">LANO_0H16028G</name>
</gene>
<evidence type="ECO:0000313" key="2">
    <source>
        <dbReference type="Proteomes" id="UP000189911"/>
    </source>
</evidence>